<evidence type="ECO:0000256" key="4">
    <source>
        <dbReference type="SAM" id="Phobius"/>
    </source>
</evidence>
<accession>A0A840BRS3</accession>
<evidence type="ECO:0000256" key="2">
    <source>
        <dbReference type="SAM" id="Coils"/>
    </source>
</evidence>
<dbReference type="PANTHER" id="PTHR30329:SF20">
    <property type="entry name" value="EXPORTED PROTEIN"/>
    <property type="match status" value="1"/>
</dbReference>
<dbReference type="Proteomes" id="UP000577362">
    <property type="component" value="Unassembled WGS sequence"/>
</dbReference>
<keyword evidence="4" id="KW-0812">Transmembrane</keyword>
<dbReference type="AlphaFoldDB" id="A0A840BRS3"/>
<gene>
    <name evidence="6" type="ORF">GGR16_000716</name>
</gene>
<dbReference type="InterPro" id="IPR036737">
    <property type="entry name" value="OmpA-like_sf"/>
</dbReference>
<dbReference type="PANTHER" id="PTHR30329">
    <property type="entry name" value="STATOR ELEMENT OF FLAGELLAR MOTOR COMPLEX"/>
    <property type="match status" value="1"/>
</dbReference>
<feature type="domain" description="OmpA-like" evidence="5">
    <location>
        <begin position="118"/>
        <end position="263"/>
    </location>
</feature>
<dbReference type="RefSeq" id="WP_183315727.1">
    <property type="nucleotide sequence ID" value="NZ_JACIEN010000001.1"/>
</dbReference>
<reference evidence="6 7" key="1">
    <citation type="submission" date="2020-08" db="EMBL/GenBank/DDBJ databases">
        <title>Genomic Encyclopedia of Type Strains, Phase IV (KMG-IV): sequencing the most valuable type-strain genomes for metagenomic binning, comparative biology and taxonomic classification.</title>
        <authorList>
            <person name="Goeker M."/>
        </authorList>
    </citation>
    <scope>NUCLEOTIDE SEQUENCE [LARGE SCALE GENOMIC DNA]</scope>
    <source>
        <strain evidence="6 7">DSM 103737</strain>
    </source>
</reference>
<keyword evidence="4" id="KW-1133">Transmembrane helix</keyword>
<keyword evidence="1 4" id="KW-0472">Membrane</keyword>
<keyword evidence="7" id="KW-1185">Reference proteome</keyword>
<feature type="transmembrane region" description="Helical" evidence="4">
    <location>
        <begin position="27"/>
        <end position="46"/>
    </location>
</feature>
<protein>
    <submittedName>
        <fullName evidence="6">Flagellar motor protein MotB</fullName>
    </submittedName>
</protein>
<feature type="region of interest" description="Disordered" evidence="3">
    <location>
        <begin position="287"/>
        <end position="306"/>
    </location>
</feature>
<evidence type="ECO:0000259" key="5">
    <source>
        <dbReference type="PROSITE" id="PS51123"/>
    </source>
</evidence>
<sequence length="306" mass="34543">MIIADSGDKDNSHTEEDENYFVSMTDMMVGILFIFIIMLMVFALNFRQLTDETVLLTAEQQEQLNRANELAEQIAELRRRIANEITELNKADQARNELLEAIKAKLDVVGLKVTIDKDTGVLRLAEDAIRFAPESSRLDAEAQRNVDAVAKVLLDVLPDYTACPGGMTCNPSTGYVVETVFIEGHTDKTGSDSLNWQLSTERAVNTYRRIVDNFRGLRALVNSQGREILSVSGYAYTRPAIEQDDAEGYRINRRIDLRFVMEADRRERLSEVLILLEQMEKKVSELQNPMGAALDTPTQPERVVPQ</sequence>
<dbReference type="InterPro" id="IPR006665">
    <property type="entry name" value="OmpA-like"/>
</dbReference>
<evidence type="ECO:0000313" key="7">
    <source>
        <dbReference type="Proteomes" id="UP000577362"/>
    </source>
</evidence>
<dbReference type="GO" id="GO:0016020">
    <property type="term" value="C:membrane"/>
    <property type="evidence" value="ECO:0007669"/>
    <property type="project" value="UniProtKB-UniRule"/>
</dbReference>
<proteinExistence type="predicted"/>
<organism evidence="6 7">
    <name type="scientific">Chelatococcus caeni</name>
    <dbReference type="NCBI Taxonomy" id="1348468"/>
    <lineage>
        <taxon>Bacteria</taxon>
        <taxon>Pseudomonadati</taxon>
        <taxon>Pseudomonadota</taxon>
        <taxon>Alphaproteobacteria</taxon>
        <taxon>Hyphomicrobiales</taxon>
        <taxon>Chelatococcaceae</taxon>
        <taxon>Chelatococcus</taxon>
    </lineage>
</organism>
<keyword evidence="6" id="KW-0282">Flagellum</keyword>
<name>A0A840BRS3_9HYPH</name>
<dbReference type="InterPro" id="IPR050330">
    <property type="entry name" value="Bact_OuterMem_StrucFunc"/>
</dbReference>
<evidence type="ECO:0000256" key="1">
    <source>
        <dbReference type="PROSITE-ProRule" id="PRU00473"/>
    </source>
</evidence>
<dbReference type="EMBL" id="JACIEN010000001">
    <property type="protein sequence ID" value="MBB4015710.1"/>
    <property type="molecule type" value="Genomic_DNA"/>
</dbReference>
<keyword evidence="6" id="KW-0969">Cilium</keyword>
<dbReference type="PROSITE" id="PS51123">
    <property type="entry name" value="OMPA_2"/>
    <property type="match status" value="1"/>
</dbReference>
<evidence type="ECO:0000313" key="6">
    <source>
        <dbReference type="EMBL" id="MBB4015710.1"/>
    </source>
</evidence>
<keyword evidence="6" id="KW-0966">Cell projection</keyword>
<dbReference type="SUPFAM" id="SSF103088">
    <property type="entry name" value="OmpA-like"/>
    <property type="match status" value="1"/>
</dbReference>
<evidence type="ECO:0000256" key="3">
    <source>
        <dbReference type="SAM" id="MobiDB-lite"/>
    </source>
</evidence>
<feature type="coiled-coil region" evidence="2">
    <location>
        <begin position="57"/>
        <end position="101"/>
    </location>
</feature>
<dbReference type="Pfam" id="PF00691">
    <property type="entry name" value="OmpA"/>
    <property type="match status" value="1"/>
</dbReference>
<dbReference type="Gene3D" id="3.30.1330.60">
    <property type="entry name" value="OmpA-like domain"/>
    <property type="match status" value="1"/>
</dbReference>
<dbReference type="CDD" id="cd07185">
    <property type="entry name" value="OmpA_C-like"/>
    <property type="match status" value="1"/>
</dbReference>
<comment type="caution">
    <text evidence="6">The sequence shown here is derived from an EMBL/GenBank/DDBJ whole genome shotgun (WGS) entry which is preliminary data.</text>
</comment>
<keyword evidence="2" id="KW-0175">Coiled coil</keyword>